<evidence type="ECO:0000313" key="2">
    <source>
        <dbReference type="Proteomes" id="UP000606786"/>
    </source>
</evidence>
<gene>
    <name evidence="1" type="ORF">CCAP1982_LOCUS2487</name>
</gene>
<evidence type="ECO:0000313" key="1">
    <source>
        <dbReference type="EMBL" id="CAD6993681.1"/>
    </source>
</evidence>
<dbReference type="AlphaFoldDB" id="A0A811U4M9"/>
<organism evidence="1 2">
    <name type="scientific">Ceratitis capitata</name>
    <name type="common">Mediterranean fruit fly</name>
    <name type="synonym">Tephritis capitata</name>
    <dbReference type="NCBI Taxonomy" id="7213"/>
    <lineage>
        <taxon>Eukaryota</taxon>
        <taxon>Metazoa</taxon>
        <taxon>Ecdysozoa</taxon>
        <taxon>Arthropoda</taxon>
        <taxon>Hexapoda</taxon>
        <taxon>Insecta</taxon>
        <taxon>Pterygota</taxon>
        <taxon>Neoptera</taxon>
        <taxon>Endopterygota</taxon>
        <taxon>Diptera</taxon>
        <taxon>Brachycera</taxon>
        <taxon>Muscomorpha</taxon>
        <taxon>Tephritoidea</taxon>
        <taxon>Tephritidae</taxon>
        <taxon>Ceratitis</taxon>
        <taxon>Ceratitis</taxon>
    </lineage>
</organism>
<protein>
    <submittedName>
        <fullName evidence="1">(Mediterranean fruit fly) hypothetical protein</fullName>
    </submittedName>
</protein>
<dbReference type="Proteomes" id="UP000606786">
    <property type="component" value="Unassembled WGS sequence"/>
</dbReference>
<keyword evidence="2" id="KW-1185">Reference proteome</keyword>
<proteinExistence type="predicted"/>
<name>A0A811U4M9_CERCA</name>
<comment type="caution">
    <text evidence="1">The sequence shown here is derived from an EMBL/GenBank/DDBJ whole genome shotgun (WGS) entry which is preliminary data.</text>
</comment>
<reference evidence="1" key="1">
    <citation type="submission" date="2020-11" db="EMBL/GenBank/DDBJ databases">
        <authorList>
            <person name="Whitehead M."/>
        </authorList>
    </citation>
    <scope>NUCLEOTIDE SEQUENCE</scope>
    <source>
        <strain evidence="1">EGII</strain>
    </source>
</reference>
<accession>A0A811U4M9</accession>
<sequence length="259" mass="27934">MMGLHTWTQYICKLNAINEATTTKTATTKSHITNMRTHASADKRLPSLNPCANNKAQKSSAVLPSPTGGHLPLTVLGLGKNANWLVGLAGGLLLVGGCGRTMGITSNRTSYIHIHAGIWMIKQQQQCRQLTKPVINHQPHAGASTSCGCKVRRCVCVTGYACFCGNVTQQEDDEYWRRESEELGKNRTNHNTTIATTRQQPPYIASLTSNTHTHNSLTPRTALDIDGGNCAERALVFGIVVAVAVVVPDVVAAPLPEIE</sequence>
<dbReference type="EMBL" id="CAJHJT010000001">
    <property type="protein sequence ID" value="CAD6993681.1"/>
    <property type="molecule type" value="Genomic_DNA"/>
</dbReference>